<evidence type="ECO:0000256" key="3">
    <source>
        <dbReference type="ARBA" id="ARBA00022833"/>
    </source>
</evidence>
<evidence type="ECO:0000256" key="4">
    <source>
        <dbReference type="PROSITE-ProRule" id="PRU00134"/>
    </source>
</evidence>
<keyword evidence="3" id="KW-0862">Zinc</keyword>
<protein>
    <submittedName>
        <fullName evidence="8">Aste57867_10833 protein</fullName>
    </submittedName>
</protein>
<name>A0A485KRF3_9STRA</name>
<evidence type="ECO:0000313" key="8">
    <source>
        <dbReference type="EMBL" id="VFT87701.1"/>
    </source>
</evidence>
<dbReference type="Gene3D" id="6.10.140.2220">
    <property type="match status" value="1"/>
</dbReference>
<gene>
    <name evidence="8" type="primary">Aste57867_10833</name>
    <name evidence="7" type="ORF">As57867_010793</name>
    <name evidence="8" type="ORF">ASTE57867_10833</name>
</gene>
<feature type="compositionally biased region" description="Basic and acidic residues" evidence="5">
    <location>
        <begin position="84"/>
        <end position="99"/>
    </location>
</feature>
<feature type="region of interest" description="Disordered" evidence="5">
    <location>
        <begin position="273"/>
        <end position="292"/>
    </location>
</feature>
<dbReference type="OrthoDB" id="45756at2759"/>
<keyword evidence="9" id="KW-1185">Reference proteome</keyword>
<feature type="region of interest" description="Disordered" evidence="5">
    <location>
        <begin position="315"/>
        <end position="334"/>
    </location>
</feature>
<dbReference type="InterPro" id="IPR002893">
    <property type="entry name" value="Znf_MYND"/>
</dbReference>
<dbReference type="SUPFAM" id="SSF144232">
    <property type="entry name" value="HIT/MYND zinc finger-like"/>
    <property type="match status" value="1"/>
</dbReference>
<evidence type="ECO:0000313" key="9">
    <source>
        <dbReference type="Proteomes" id="UP000332933"/>
    </source>
</evidence>
<dbReference type="Pfam" id="PF01753">
    <property type="entry name" value="zf-MYND"/>
    <property type="match status" value="1"/>
</dbReference>
<feature type="compositionally biased region" description="Basic and acidic residues" evidence="5">
    <location>
        <begin position="175"/>
        <end position="185"/>
    </location>
</feature>
<evidence type="ECO:0000256" key="5">
    <source>
        <dbReference type="SAM" id="MobiDB-lite"/>
    </source>
</evidence>
<accession>A0A485KRF3</accession>
<organism evidence="8 9">
    <name type="scientific">Aphanomyces stellatus</name>
    <dbReference type="NCBI Taxonomy" id="120398"/>
    <lineage>
        <taxon>Eukaryota</taxon>
        <taxon>Sar</taxon>
        <taxon>Stramenopiles</taxon>
        <taxon>Oomycota</taxon>
        <taxon>Saprolegniomycetes</taxon>
        <taxon>Saprolegniales</taxon>
        <taxon>Verrucalvaceae</taxon>
        <taxon>Aphanomyces</taxon>
    </lineage>
</organism>
<sequence length="485" mass="54421">MLPSCHHCRKENARCRCGQCRAVYFCNRDCQIQAWPTHRPECVPHKQHPNVSQTPPPAPPAVKRDEVSQSNNAHAPYRCQPPPERTHTTEEAATEKSSEIETTSDGPTKKNKKKKKAKKTTEATSPSNNDTETSSSDVNTVVRPTERPKPKPKQPVDDWEPIVQNVSKKAKKKGKSGEGDKKQRSESMPGSAKNSAVSTKTKSKSLCSKGVSWGSVSAREFARCPGGGSAVPDEGSWALGLGKVVQDVNFGLVDQVETQKEKFESEKHLHLSNNHSHHGHHHHQAPKKEHKVGERMHRMTERERKEVLIQAEESHLHDEHEAPTVQHHGRRRRSSSEECDAHLFATICHEQANEFALIRSSREEMCGCSCGDLVKKVSKMHIKKLVSWLHERNVDTSGKNKTELMQMAKSLAAVEKNCATEDCECARNGVPCHQDVCSGCRDSCHNERYMYKRDEVSRYRKALLARWKKEDNNAVLVATPTISVC</sequence>
<evidence type="ECO:0000256" key="1">
    <source>
        <dbReference type="ARBA" id="ARBA00022723"/>
    </source>
</evidence>
<feature type="compositionally biased region" description="Basic residues" evidence="5">
    <location>
        <begin position="275"/>
        <end position="290"/>
    </location>
</feature>
<dbReference type="AlphaFoldDB" id="A0A485KRF3"/>
<dbReference type="EMBL" id="VJMH01005232">
    <property type="protein sequence ID" value="KAF0698551.1"/>
    <property type="molecule type" value="Genomic_DNA"/>
</dbReference>
<keyword evidence="1" id="KW-0479">Metal-binding</keyword>
<keyword evidence="2 4" id="KW-0863">Zinc-finger</keyword>
<dbReference type="Proteomes" id="UP000332933">
    <property type="component" value="Unassembled WGS sequence"/>
</dbReference>
<dbReference type="GO" id="GO:0008270">
    <property type="term" value="F:zinc ion binding"/>
    <property type="evidence" value="ECO:0007669"/>
    <property type="project" value="UniProtKB-KW"/>
</dbReference>
<proteinExistence type="predicted"/>
<feature type="region of interest" description="Disordered" evidence="5">
    <location>
        <begin position="44"/>
        <end position="211"/>
    </location>
</feature>
<feature type="compositionally biased region" description="Polar residues" evidence="5">
    <location>
        <begin position="122"/>
        <end position="139"/>
    </location>
</feature>
<evidence type="ECO:0000313" key="7">
    <source>
        <dbReference type="EMBL" id="KAF0698551.1"/>
    </source>
</evidence>
<evidence type="ECO:0000259" key="6">
    <source>
        <dbReference type="PROSITE" id="PS50865"/>
    </source>
</evidence>
<reference evidence="7" key="2">
    <citation type="submission" date="2019-06" db="EMBL/GenBank/DDBJ databases">
        <title>Genomics analysis of Aphanomyces spp. identifies a new class of oomycete effector associated with host adaptation.</title>
        <authorList>
            <person name="Gaulin E."/>
        </authorList>
    </citation>
    <scope>NUCLEOTIDE SEQUENCE</scope>
    <source>
        <strain evidence="7">CBS 578.67</strain>
    </source>
</reference>
<feature type="compositionally biased region" description="Polar residues" evidence="5">
    <location>
        <begin position="186"/>
        <end position="197"/>
    </location>
</feature>
<dbReference type="EMBL" id="CAADRA010005253">
    <property type="protein sequence ID" value="VFT87701.1"/>
    <property type="molecule type" value="Genomic_DNA"/>
</dbReference>
<dbReference type="PROSITE" id="PS50865">
    <property type="entry name" value="ZF_MYND_2"/>
    <property type="match status" value="1"/>
</dbReference>
<feature type="compositionally biased region" description="Basic residues" evidence="5">
    <location>
        <begin position="109"/>
        <end position="118"/>
    </location>
</feature>
<dbReference type="PROSITE" id="PS01360">
    <property type="entry name" value="ZF_MYND_1"/>
    <property type="match status" value="1"/>
</dbReference>
<feature type="domain" description="MYND-type" evidence="6">
    <location>
        <begin position="5"/>
        <end position="42"/>
    </location>
</feature>
<reference evidence="8 9" key="1">
    <citation type="submission" date="2019-03" db="EMBL/GenBank/DDBJ databases">
        <authorList>
            <person name="Gaulin E."/>
            <person name="Dumas B."/>
        </authorList>
    </citation>
    <scope>NUCLEOTIDE SEQUENCE [LARGE SCALE GENOMIC DNA]</scope>
    <source>
        <strain evidence="8">CBS 568.67</strain>
    </source>
</reference>
<evidence type="ECO:0000256" key="2">
    <source>
        <dbReference type="ARBA" id="ARBA00022771"/>
    </source>
</evidence>
<feature type="compositionally biased region" description="Low complexity" evidence="5">
    <location>
        <begin position="198"/>
        <end position="209"/>
    </location>
</feature>